<dbReference type="InterPro" id="IPR027385">
    <property type="entry name" value="Beta-barrel_OMP"/>
</dbReference>
<evidence type="ECO:0000259" key="5">
    <source>
        <dbReference type="PROSITE" id="PS51123"/>
    </source>
</evidence>
<comment type="caution">
    <text evidence="6">The sequence shown here is derived from an EMBL/GenBank/DDBJ whole genome shotgun (WGS) entry which is preliminary data.</text>
</comment>
<dbReference type="GO" id="GO:0016020">
    <property type="term" value="C:membrane"/>
    <property type="evidence" value="ECO:0007669"/>
    <property type="project" value="UniProtKB-UniRule"/>
</dbReference>
<dbReference type="Pfam" id="PF00691">
    <property type="entry name" value="OmpA"/>
    <property type="match status" value="1"/>
</dbReference>
<dbReference type="RefSeq" id="WP_035127228.1">
    <property type="nucleotide sequence ID" value="NZ_JRHH01000004.1"/>
</dbReference>
<dbReference type="Proteomes" id="UP000029554">
    <property type="component" value="Unassembled WGS sequence"/>
</dbReference>
<dbReference type="Gene3D" id="3.30.1330.60">
    <property type="entry name" value="OmpA-like domain"/>
    <property type="match status" value="1"/>
</dbReference>
<dbReference type="InterPro" id="IPR006665">
    <property type="entry name" value="OmpA-like"/>
</dbReference>
<evidence type="ECO:0000256" key="4">
    <source>
        <dbReference type="SAM" id="SignalP"/>
    </source>
</evidence>
<dbReference type="PROSITE" id="PS51123">
    <property type="entry name" value="OMPA_2"/>
    <property type="match status" value="1"/>
</dbReference>
<keyword evidence="3" id="KW-0175">Coiled coil</keyword>
<feature type="domain" description="OmpA-like" evidence="5">
    <location>
        <begin position="326"/>
        <end position="440"/>
    </location>
</feature>
<dbReference type="InterPro" id="IPR028974">
    <property type="entry name" value="TSP_type-3_rpt"/>
</dbReference>
<organism evidence="6 7">
    <name type="scientific">Flavobacterium aquatile LMG 4008 = ATCC 11947</name>
    <dbReference type="NCBI Taxonomy" id="1453498"/>
    <lineage>
        <taxon>Bacteria</taxon>
        <taxon>Pseudomonadati</taxon>
        <taxon>Bacteroidota</taxon>
        <taxon>Flavobacteriia</taxon>
        <taxon>Flavobacteriales</taxon>
        <taxon>Flavobacteriaceae</taxon>
        <taxon>Flavobacterium</taxon>
    </lineage>
</organism>
<dbReference type="GO" id="GO:0005509">
    <property type="term" value="F:calcium ion binding"/>
    <property type="evidence" value="ECO:0007669"/>
    <property type="project" value="InterPro"/>
</dbReference>
<dbReference type="Gene3D" id="2.40.160.20">
    <property type="match status" value="1"/>
</dbReference>
<feature type="chain" id="PRO_5001917980" description="OmpA-like domain-containing protein" evidence="4">
    <location>
        <begin position="20"/>
        <end position="440"/>
    </location>
</feature>
<dbReference type="SUPFAM" id="SSF103647">
    <property type="entry name" value="TSP type-3 repeat"/>
    <property type="match status" value="1"/>
</dbReference>
<feature type="signal peptide" evidence="4">
    <location>
        <begin position="1"/>
        <end position="19"/>
    </location>
</feature>
<evidence type="ECO:0000256" key="1">
    <source>
        <dbReference type="ARBA" id="ARBA00022729"/>
    </source>
</evidence>
<reference evidence="6 7" key="1">
    <citation type="submission" date="2014-09" db="EMBL/GenBank/DDBJ databases">
        <title>Whole Genome Shotgun of Flavobacterium aquatile LMG 4008.</title>
        <authorList>
            <person name="Gale A.N."/>
            <person name="Pipes S.E."/>
            <person name="Newman J.D."/>
        </authorList>
    </citation>
    <scope>NUCLEOTIDE SEQUENCE [LARGE SCALE GENOMIC DNA]</scope>
    <source>
        <strain evidence="6 7">LMG 4008</strain>
    </source>
</reference>
<sequence length="440" mass="48906">MKKITLFSLLLISAFSVNAQEPVKVADDKKEVKKIEYNQWTVEATLGQAKGIRPYSPGYFSSSSGDFLGKPQTNSFSLTTRYMISPKFGLRAGFHFDELKNNKDNGSLPFKMQMIGFSIQGVVNANRLFDIESLGKLGLLLHGGIRVDAMTSKTENTLTTNQNFNNSEYNGGFILGVTPQYRFSKKMALQFDVSYQNNIRQHFNWDGSSAAPNSNLSAQMLTTSFGLSYSIGTNDIHGDWAIVKENTLALEEIEALEKRMDSMETLMNDTDKDGVADYLDQENNSTAGVTVDSRGKMVDLNKNGVPDEMERYFNTSSKDASKTDAVNRFINDGYVSVYFDTGKTKPTSISIEGIEFIKTYMKNNPSKSIVIFGHADEVTQTANNDRLATERALSVKDILVRSGIRAARLFIASDSDDSSGDKKTSDSRKLVKRVTFKILD</sequence>
<keyword evidence="7" id="KW-1185">Reference proteome</keyword>
<dbReference type="STRING" id="1453498.LG45_11550"/>
<dbReference type="InterPro" id="IPR011250">
    <property type="entry name" value="OMP/PagP_B-barrel"/>
</dbReference>
<keyword evidence="2" id="KW-0472">Membrane</keyword>
<feature type="coiled-coil region" evidence="3">
    <location>
        <begin position="246"/>
        <end position="273"/>
    </location>
</feature>
<dbReference type="InterPro" id="IPR036737">
    <property type="entry name" value="OmpA-like_sf"/>
</dbReference>
<dbReference type="eggNOG" id="COG2885">
    <property type="taxonomic scope" value="Bacteria"/>
</dbReference>
<dbReference type="InterPro" id="IPR050330">
    <property type="entry name" value="Bact_OuterMem_StrucFunc"/>
</dbReference>
<dbReference type="SUPFAM" id="SSF103088">
    <property type="entry name" value="OmpA-like"/>
    <property type="match status" value="1"/>
</dbReference>
<keyword evidence="1 4" id="KW-0732">Signal</keyword>
<accession>A0A095STR8</accession>
<evidence type="ECO:0000313" key="7">
    <source>
        <dbReference type="Proteomes" id="UP000029554"/>
    </source>
</evidence>
<dbReference type="PANTHER" id="PTHR30329:SF21">
    <property type="entry name" value="LIPOPROTEIN YIAD-RELATED"/>
    <property type="match status" value="1"/>
</dbReference>
<evidence type="ECO:0000256" key="2">
    <source>
        <dbReference type="PROSITE-ProRule" id="PRU00473"/>
    </source>
</evidence>
<dbReference type="CDD" id="cd07185">
    <property type="entry name" value="OmpA_C-like"/>
    <property type="match status" value="1"/>
</dbReference>
<dbReference type="Pfam" id="PF13505">
    <property type="entry name" value="OMP_b-brl"/>
    <property type="match status" value="1"/>
</dbReference>
<gene>
    <name evidence="6" type="ORF">LG45_11550</name>
</gene>
<dbReference type="PANTHER" id="PTHR30329">
    <property type="entry name" value="STATOR ELEMENT OF FLAGELLAR MOTOR COMPLEX"/>
    <property type="match status" value="1"/>
</dbReference>
<evidence type="ECO:0000256" key="3">
    <source>
        <dbReference type="SAM" id="Coils"/>
    </source>
</evidence>
<name>A0A095STR8_9FLAO</name>
<dbReference type="OrthoDB" id="1522982at2"/>
<evidence type="ECO:0000313" key="6">
    <source>
        <dbReference type="EMBL" id="KGD67749.1"/>
    </source>
</evidence>
<dbReference type="SUPFAM" id="SSF56925">
    <property type="entry name" value="OMPA-like"/>
    <property type="match status" value="1"/>
</dbReference>
<protein>
    <recommendedName>
        <fullName evidence="5">OmpA-like domain-containing protein</fullName>
    </recommendedName>
</protein>
<proteinExistence type="predicted"/>
<dbReference type="EMBL" id="JRHH01000004">
    <property type="protein sequence ID" value="KGD67749.1"/>
    <property type="molecule type" value="Genomic_DNA"/>
</dbReference>
<dbReference type="AlphaFoldDB" id="A0A095STR8"/>